<proteinExistence type="predicted"/>
<accession>A0A6C0IY77</accession>
<reference evidence="1" key="1">
    <citation type="journal article" date="2020" name="Nature">
        <title>Giant virus diversity and host interactions through global metagenomics.</title>
        <authorList>
            <person name="Schulz F."/>
            <person name="Roux S."/>
            <person name="Paez-Espino D."/>
            <person name="Jungbluth S."/>
            <person name="Walsh D.A."/>
            <person name="Denef V.J."/>
            <person name="McMahon K.D."/>
            <person name="Konstantinidis K.T."/>
            <person name="Eloe-Fadrosh E.A."/>
            <person name="Kyrpides N.C."/>
            <person name="Woyke T."/>
        </authorList>
    </citation>
    <scope>NUCLEOTIDE SEQUENCE</scope>
    <source>
        <strain evidence="1">GVMAG-M-3300025138-11</strain>
    </source>
</reference>
<sequence>MNILYNKIINPSTNRKVNIYTKLGQKILNNYIYMIGGSHIPEPSFKRVSLDMSTIIFRGDKKYGHTIANGRKPKFFSLLPESAIEYVGGDKKFAHQYRLKKPGYLISLNRNILNNKHNFMVFLNAKAHGNPELKFLQRSLRVFFGLETDIRNIYQSLKTLEESIDSSPFLDTILRDFGATKEKLKEDLLKIKIAIENSHGNLVPSRLSFRNWDKVIMRLFKDNTGTLGLSDCLGIDYNKNAAELTYKVGKLPLSSQFKGTDVPSECCIFEPNSSLTYYGTME</sequence>
<name>A0A6C0IY77_9ZZZZ</name>
<dbReference type="EMBL" id="MN740278">
    <property type="protein sequence ID" value="QHT97510.1"/>
    <property type="molecule type" value="Genomic_DNA"/>
</dbReference>
<organism evidence="1">
    <name type="scientific">viral metagenome</name>
    <dbReference type="NCBI Taxonomy" id="1070528"/>
    <lineage>
        <taxon>unclassified sequences</taxon>
        <taxon>metagenomes</taxon>
        <taxon>organismal metagenomes</taxon>
    </lineage>
</organism>
<evidence type="ECO:0000313" key="1">
    <source>
        <dbReference type="EMBL" id="QHT97510.1"/>
    </source>
</evidence>
<protein>
    <submittedName>
        <fullName evidence="1">Uncharacterized protein</fullName>
    </submittedName>
</protein>
<dbReference type="AlphaFoldDB" id="A0A6C0IY77"/>